<evidence type="ECO:0000256" key="2">
    <source>
        <dbReference type="ARBA" id="ARBA00022525"/>
    </source>
</evidence>
<keyword evidence="7" id="KW-1185">Reference proteome</keyword>
<dbReference type="EMBL" id="MCGO01000050">
    <property type="protein sequence ID" value="ORY37490.1"/>
    <property type="molecule type" value="Genomic_DNA"/>
</dbReference>
<evidence type="ECO:0000256" key="5">
    <source>
        <dbReference type="SAM" id="SignalP"/>
    </source>
</evidence>
<proteinExistence type="inferred from homology"/>
<keyword evidence="2" id="KW-0964">Secreted</keyword>
<gene>
    <name evidence="6" type="ORF">BCR33DRAFT_721533</name>
</gene>
<dbReference type="PANTHER" id="PTHR31279:SF58">
    <property type="entry name" value="PROTEIN EXORDIUM-LIKE 2"/>
    <property type="match status" value="1"/>
</dbReference>
<dbReference type="OrthoDB" id="2104054at2759"/>
<dbReference type="STRING" id="329046.A0A1Y2BRW8"/>
<dbReference type="PANTHER" id="PTHR31279">
    <property type="entry name" value="PROTEIN EXORDIUM-LIKE 5"/>
    <property type="match status" value="1"/>
</dbReference>
<evidence type="ECO:0000256" key="4">
    <source>
        <dbReference type="ARBA" id="ARBA00023591"/>
    </source>
</evidence>
<dbReference type="Pfam" id="PF04674">
    <property type="entry name" value="Phi_1"/>
    <property type="match status" value="1"/>
</dbReference>
<feature type="signal peptide" evidence="5">
    <location>
        <begin position="1"/>
        <end position="23"/>
    </location>
</feature>
<comment type="similarity">
    <text evidence="4">Belongs to the EXORDIUM family.</text>
</comment>
<dbReference type="GO" id="GO:0005576">
    <property type="term" value="C:extracellular region"/>
    <property type="evidence" value="ECO:0007669"/>
    <property type="project" value="UniProtKB-SubCell"/>
</dbReference>
<evidence type="ECO:0000256" key="3">
    <source>
        <dbReference type="ARBA" id="ARBA00022729"/>
    </source>
</evidence>
<dbReference type="AlphaFoldDB" id="A0A1Y2BRW8"/>
<accession>A0A1Y2BRW8</accession>
<dbReference type="InterPro" id="IPR006766">
    <property type="entry name" value="EXORDIUM-like"/>
</dbReference>
<evidence type="ECO:0000256" key="1">
    <source>
        <dbReference type="ARBA" id="ARBA00004613"/>
    </source>
</evidence>
<name>A0A1Y2BRW8_9FUNG</name>
<feature type="chain" id="PRO_5011965727" evidence="5">
    <location>
        <begin position="24"/>
        <end position="327"/>
    </location>
</feature>
<protein>
    <submittedName>
        <fullName evidence="6">Uncharacterized protein</fullName>
    </submittedName>
</protein>
<dbReference type="Proteomes" id="UP000193642">
    <property type="component" value="Unassembled WGS sequence"/>
</dbReference>
<evidence type="ECO:0000313" key="6">
    <source>
        <dbReference type="EMBL" id="ORY37490.1"/>
    </source>
</evidence>
<evidence type="ECO:0000313" key="7">
    <source>
        <dbReference type="Proteomes" id="UP000193642"/>
    </source>
</evidence>
<organism evidence="6 7">
    <name type="scientific">Rhizoclosmatium globosum</name>
    <dbReference type="NCBI Taxonomy" id="329046"/>
    <lineage>
        <taxon>Eukaryota</taxon>
        <taxon>Fungi</taxon>
        <taxon>Fungi incertae sedis</taxon>
        <taxon>Chytridiomycota</taxon>
        <taxon>Chytridiomycota incertae sedis</taxon>
        <taxon>Chytridiomycetes</taxon>
        <taxon>Chytridiales</taxon>
        <taxon>Chytriomycetaceae</taxon>
        <taxon>Rhizoclosmatium</taxon>
    </lineage>
</organism>
<comment type="subcellular location">
    <subcellularLocation>
        <location evidence="1">Secreted</location>
    </subcellularLocation>
</comment>
<keyword evidence="3 5" id="KW-0732">Signal</keyword>
<reference evidence="6 7" key="1">
    <citation type="submission" date="2016-07" db="EMBL/GenBank/DDBJ databases">
        <title>Pervasive Adenine N6-methylation of Active Genes in Fungi.</title>
        <authorList>
            <consortium name="DOE Joint Genome Institute"/>
            <person name="Mondo S.J."/>
            <person name="Dannebaum R.O."/>
            <person name="Kuo R.C."/>
            <person name="Labutti K."/>
            <person name="Haridas S."/>
            <person name="Kuo A."/>
            <person name="Salamov A."/>
            <person name="Ahrendt S.R."/>
            <person name="Lipzen A."/>
            <person name="Sullivan W."/>
            <person name="Andreopoulos W.B."/>
            <person name="Clum A."/>
            <person name="Lindquist E."/>
            <person name="Daum C."/>
            <person name="Ramamoorthy G.K."/>
            <person name="Gryganskyi A."/>
            <person name="Culley D."/>
            <person name="Magnuson J.K."/>
            <person name="James T.Y."/>
            <person name="O'Malley M.A."/>
            <person name="Stajich J.E."/>
            <person name="Spatafora J.W."/>
            <person name="Visel A."/>
            <person name="Grigoriev I.V."/>
        </authorList>
    </citation>
    <scope>NUCLEOTIDE SEQUENCE [LARGE SCALE GENOMIC DNA]</scope>
    <source>
        <strain evidence="6 7">JEL800</strain>
    </source>
</reference>
<comment type="caution">
    <text evidence="6">The sequence shown here is derived from an EMBL/GenBank/DDBJ whole genome shotgun (WGS) entry which is preliminary data.</text>
</comment>
<sequence>MYFLSPQIQLLVLLSSVLQLVQCTSSGNDGFRNGFKRWHKTTDDNVFNFTDYANQLYYGPMYYQGGSIMNYGVRIYTVFYGDFTSTAIAHFGNFIKGVGTSDWWKTTLKYYDSQGNHPSTHVEWAGSLHMKYTSGKTIYNAPALLSMAMQSQGWPTNNTFTDIFALVLSNDVNEIQVGGNGSSICNSYCGYHKSDDGFNYIVVGTGEYGCHIDGWNGCIPGPLRHTADESFSVNGDRLTDALIDSFAHELTETVTNAYGAWYDANGNENGDKCATFYDGCKTLKKDGPPFNVDLGSMGKFLIQSNWDPVAQKCVLTPAPVYDIKWRK</sequence>